<name>A0A137ZJ00_9ACTN</name>
<organism evidence="2 3">
    <name type="scientific">Tsukamurella pseudospumae</name>
    <dbReference type="NCBI Taxonomy" id="239498"/>
    <lineage>
        <taxon>Bacteria</taxon>
        <taxon>Bacillati</taxon>
        <taxon>Actinomycetota</taxon>
        <taxon>Actinomycetes</taxon>
        <taxon>Mycobacteriales</taxon>
        <taxon>Tsukamurellaceae</taxon>
        <taxon>Tsukamurella</taxon>
    </lineage>
</organism>
<evidence type="ECO:0000256" key="1">
    <source>
        <dbReference type="SAM" id="Phobius"/>
    </source>
</evidence>
<dbReference type="EMBL" id="LSRE01000013">
    <property type="protein sequence ID" value="KXO98160.1"/>
    <property type="molecule type" value="Genomic_DNA"/>
</dbReference>
<gene>
    <name evidence="2" type="ORF">AXK61_19135</name>
</gene>
<reference evidence="2 3" key="1">
    <citation type="submission" date="2016-02" db="EMBL/GenBank/DDBJ databases">
        <authorList>
            <person name="Teng J.L."/>
            <person name="Tang Y."/>
            <person name="Huang Y."/>
            <person name="Guo F."/>
            <person name="Wei W."/>
            <person name="Chen J.H."/>
            <person name="Wong S.Y."/>
            <person name="Lau S.K."/>
            <person name="Woo P.C."/>
        </authorList>
    </citation>
    <scope>NUCLEOTIDE SEQUENCE [LARGE SCALE GENOMIC DNA]</scope>
    <source>
        <strain evidence="2 3">JCM 13375</strain>
    </source>
</reference>
<keyword evidence="1" id="KW-0472">Membrane</keyword>
<dbReference type="Proteomes" id="UP000070409">
    <property type="component" value="Unassembled WGS sequence"/>
</dbReference>
<keyword evidence="3" id="KW-1185">Reference proteome</keyword>
<feature type="transmembrane region" description="Helical" evidence="1">
    <location>
        <begin position="65"/>
        <end position="88"/>
    </location>
</feature>
<protein>
    <submittedName>
        <fullName evidence="2">Uncharacterized protein</fullName>
    </submittedName>
</protein>
<comment type="caution">
    <text evidence="2">The sequence shown here is derived from an EMBL/GenBank/DDBJ whole genome shotgun (WGS) entry which is preliminary data.</text>
</comment>
<keyword evidence="1" id="KW-1133">Transmembrane helix</keyword>
<feature type="transmembrane region" description="Helical" evidence="1">
    <location>
        <begin position="12"/>
        <end position="36"/>
    </location>
</feature>
<sequence>MSGRIRWARPTVRRYVVCLIGVVAVAWFGIATAMVIDYLLDPKLALGSSALDAVVDALLASYGIWAQWIVLLSFPAVFPAYLLLAWLLASLRTGRTVAVHLEDAVDWD</sequence>
<proteinExistence type="predicted"/>
<accession>A0A137ZJ00</accession>
<keyword evidence="1" id="KW-0812">Transmembrane</keyword>
<evidence type="ECO:0000313" key="3">
    <source>
        <dbReference type="Proteomes" id="UP000070409"/>
    </source>
</evidence>
<evidence type="ECO:0000313" key="2">
    <source>
        <dbReference type="EMBL" id="KXO98160.1"/>
    </source>
</evidence>